<comment type="similarity">
    <text evidence="4">Belongs to the glycosyltransferase 9 family.</text>
</comment>
<dbReference type="Pfam" id="PF01075">
    <property type="entry name" value="Glyco_transf_9"/>
    <property type="match status" value="1"/>
</dbReference>
<dbReference type="InterPro" id="IPR051199">
    <property type="entry name" value="LPS_LOS_Heptosyltrfase"/>
</dbReference>
<name>A0A9X2W5Z8_9ENTR</name>
<keyword evidence="1" id="KW-0328">Glycosyltransferase</keyword>
<organism evidence="10 11">
    <name type="scientific">Dryocola boscaweniae</name>
    <dbReference type="NCBI Taxonomy" id="2925397"/>
    <lineage>
        <taxon>Bacteria</taxon>
        <taxon>Pseudomonadati</taxon>
        <taxon>Pseudomonadota</taxon>
        <taxon>Gammaproteobacteria</taxon>
        <taxon>Enterobacterales</taxon>
        <taxon>Enterobacteriaceae</taxon>
        <taxon>Dryocola</taxon>
    </lineage>
</organism>
<dbReference type="EMBL" id="JALHAP010000069">
    <property type="protein sequence ID" value="MCT4700812.1"/>
    <property type="molecule type" value="Genomic_DNA"/>
</dbReference>
<keyword evidence="11" id="KW-1185">Reference proteome</keyword>
<evidence type="ECO:0000256" key="9">
    <source>
        <dbReference type="ARBA" id="ARBA00075031"/>
    </source>
</evidence>
<evidence type="ECO:0000313" key="10">
    <source>
        <dbReference type="EMBL" id="MCT4700812.1"/>
    </source>
</evidence>
<dbReference type="Gene3D" id="3.40.50.2000">
    <property type="entry name" value="Glycogen Phosphorylase B"/>
    <property type="match status" value="2"/>
</dbReference>
<evidence type="ECO:0000313" key="11">
    <source>
        <dbReference type="Proteomes" id="UP001150641"/>
    </source>
</evidence>
<dbReference type="InterPro" id="IPR002201">
    <property type="entry name" value="Glyco_trans_9"/>
</dbReference>
<protein>
    <recommendedName>
        <fullName evidence="8">Lipopolysaccharide heptosyltransferase 3</fullName>
        <ecNumber evidence="7">2.4.99.25</ecNumber>
    </recommendedName>
    <alternativeName>
        <fullName evidence="9">ADP-heptose:lipopolysaccharide heptosyltransferase III</fullName>
    </alternativeName>
</protein>
<dbReference type="InterPro" id="IPR011916">
    <property type="entry name" value="LipoPS_heptosylTferase-III"/>
</dbReference>
<dbReference type="Proteomes" id="UP001150641">
    <property type="component" value="Unassembled WGS sequence"/>
</dbReference>
<comment type="caution">
    <text evidence="10">The sequence shown here is derived from an EMBL/GenBank/DDBJ whole genome shotgun (WGS) entry which is preliminary data.</text>
</comment>
<proteinExistence type="inferred from homology"/>
<dbReference type="GO" id="GO:0005829">
    <property type="term" value="C:cytosol"/>
    <property type="evidence" value="ECO:0007669"/>
    <property type="project" value="TreeGrafter"/>
</dbReference>
<reference evidence="10" key="1">
    <citation type="submission" date="2022-03" db="EMBL/GenBank/DDBJ databases">
        <title>Proposal of a novel genus Dryocolo and two novel species.</title>
        <authorList>
            <person name="Maddock D.W."/>
            <person name="Brady C.L."/>
            <person name="Denman S."/>
            <person name="Arnold D."/>
        </authorList>
    </citation>
    <scope>NUCLEOTIDE SEQUENCE</scope>
    <source>
        <strain evidence="10">H6W4</strain>
    </source>
</reference>
<evidence type="ECO:0000256" key="3">
    <source>
        <dbReference type="ARBA" id="ARBA00022985"/>
    </source>
</evidence>
<keyword evidence="2" id="KW-0808">Transferase</keyword>
<evidence type="ECO:0000256" key="8">
    <source>
        <dbReference type="ARBA" id="ARBA00074396"/>
    </source>
</evidence>
<evidence type="ECO:0000256" key="4">
    <source>
        <dbReference type="ARBA" id="ARBA00043995"/>
    </source>
</evidence>
<evidence type="ECO:0000256" key="1">
    <source>
        <dbReference type="ARBA" id="ARBA00022676"/>
    </source>
</evidence>
<dbReference type="RefSeq" id="WP_271121678.1">
    <property type="nucleotide sequence ID" value="NZ_JALHAN010000056.1"/>
</dbReference>
<dbReference type="PANTHER" id="PTHR30160:SF1">
    <property type="entry name" value="LIPOPOLYSACCHARIDE 1,2-N-ACETYLGLUCOSAMINETRANSFERASE-RELATED"/>
    <property type="match status" value="1"/>
</dbReference>
<dbReference type="PANTHER" id="PTHR30160">
    <property type="entry name" value="TETRAACYLDISACCHARIDE 4'-KINASE-RELATED"/>
    <property type="match status" value="1"/>
</dbReference>
<dbReference type="EC" id="2.4.99.25" evidence="7"/>
<dbReference type="CDD" id="cd03789">
    <property type="entry name" value="GT9_LPS_heptosyltransferase"/>
    <property type="match status" value="1"/>
</dbReference>
<keyword evidence="3" id="KW-0448">Lipopolysaccharide biosynthesis</keyword>
<dbReference type="SUPFAM" id="SSF53756">
    <property type="entry name" value="UDP-Glycosyltransferase/glycogen phosphorylase"/>
    <property type="match status" value="1"/>
</dbReference>
<evidence type="ECO:0000256" key="7">
    <source>
        <dbReference type="ARBA" id="ARBA00066496"/>
    </source>
</evidence>
<dbReference type="FunFam" id="3.40.50.2000:FF:000191">
    <property type="entry name" value="Lipopolysaccharide core heptosyltransferase RfaQ"/>
    <property type="match status" value="1"/>
</dbReference>
<dbReference type="GO" id="GO:0009244">
    <property type="term" value="P:lipopolysaccharide core region biosynthetic process"/>
    <property type="evidence" value="ECO:0007669"/>
    <property type="project" value="TreeGrafter"/>
</dbReference>
<sequence length="359" mass="40874">MIMNNALHTRADGPQTRILLIKLRHHGDMLLTTPVINALHQTWPQAQIDVLLYEETRDMLAAHPFIHRIYGIDRKWRKLGTRQHLCKEWQLLKTLRQQKYSLVVNLADQWRSAIVTRFTGAPARIGFDFNKRRGWFWSRSHTQLAPVIGHKTMHTVEQNLSILAPLNVPPVNNVTMSYQPDDWLAVQQKLKVKNVEGAFIVVQPTSRWFFKCWDERKMAETISTLQKDGHTIVLTSGPDKNEKAMIETIRALCPPERVYSLAGELSLRQLAALIDHASLFIGVDSVPMHMAAALQTPCIALFGPSKLTFWSPWQVKGEVIWAGDYGPLPDPDQIDTKTSERYLDAIPVDAVVASARKQL</sequence>
<evidence type="ECO:0000256" key="5">
    <source>
        <dbReference type="ARBA" id="ARBA00051137"/>
    </source>
</evidence>
<evidence type="ECO:0000256" key="6">
    <source>
        <dbReference type="ARBA" id="ARBA00051369"/>
    </source>
</evidence>
<gene>
    <name evidence="10" type="primary">rfaQ</name>
    <name evidence="10" type="ORF">MUA00_03185</name>
</gene>
<comment type="catalytic activity">
    <reaction evidence="5">
        <text>L-alpha-D-Hep-(1-&gt;3)-4-O-phospho-L-alpha-D-Hep-(1-&gt;5)-[alpha-Kdo-(2-&gt;4)]-alpha-Kdo-(2-&gt;6)-lipid A (E. coli) + ADP-L-glycero-beta-D-manno-heptose = L-alpha-D-Hep-(1-&gt;7)-L-alpha-D-Hep-(1-&gt;3)-4-O-phospho-L-alpha-D-Hep-(1-&gt;5)-[alpha-Kdo-(2-&gt;4)]-alpha-Kdo-(2-&gt;6)-lipid A (E. coli) + ADP + H(+)</text>
        <dbReference type="Rhea" id="RHEA:74099"/>
        <dbReference type="ChEBI" id="CHEBI:15378"/>
        <dbReference type="ChEBI" id="CHEBI:61506"/>
        <dbReference type="ChEBI" id="CHEBI:193075"/>
        <dbReference type="ChEBI" id="CHEBI:193076"/>
        <dbReference type="ChEBI" id="CHEBI:456216"/>
        <dbReference type="EC" id="2.4.99.25"/>
    </reaction>
</comment>
<evidence type="ECO:0000256" key="2">
    <source>
        <dbReference type="ARBA" id="ARBA00022679"/>
    </source>
</evidence>
<dbReference type="GO" id="GO:0008713">
    <property type="term" value="F:ADP-heptose-lipopolysaccharide heptosyltransferase activity"/>
    <property type="evidence" value="ECO:0007669"/>
    <property type="project" value="TreeGrafter"/>
</dbReference>
<dbReference type="NCBIfam" id="TIGR02201">
    <property type="entry name" value="heptsyl_trn_III"/>
    <property type="match status" value="1"/>
</dbReference>
<accession>A0A9X2W5Z8</accession>
<comment type="catalytic activity">
    <reaction evidence="6">
        <text>an L-alpha-D-Hep-(1-&gt;3)-4-O-phospho-L-alpha-D-Hep-(1-&gt;5)-[alpha-Kdo-(2-&gt;4)]-alpha-Kdo-(2-&gt;6)-lipid A + ADP-L-glycero-beta-D-manno-heptose = an L-alpha-D-Hep-(1-&gt;7)-L-alpha-D-Hep-(1-&gt;3)-4-O-phospho-L-alpha-D-Hep-(1-&gt;5)-[alpha-Kdo-(2-&gt;4)]-alpha-Kdo-(2-&gt;6)-lipid A + ADP + H(+)</text>
        <dbReference type="Rhea" id="RHEA:74095"/>
        <dbReference type="ChEBI" id="CHEBI:15378"/>
        <dbReference type="ChEBI" id="CHEBI:61506"/>
        <dbReference type="ChEBI" id="CHEBI:193070"/>
        <dbReference type="ChEBI" id="CHEBI:193071"/>
        <dbReference type="ChEBI" id="CHEBI:456216"/>
        <dbReference type="EC" id="2.4.99.25"/>
    </reaction>
</comment>
<dbReference type="AlphaFoldDB" id="A0A9X2W5Z8"/>